<name>A0A516SAS3_9NEIS</name>
<gene>
    <name evidence="2" type="ORF">FNU76_02100</name>
</gene>
<protein>
    <recommendedName>
        <fullName evidence="4">Tetratricopeptide repeat protein</fullName>
    </recommendedName>
</protein>
<reference evidence="3" key="1">
    <citation type="submission" date="2019-07" db="EMBL/GenBank/DDBJ databases">
        <title>Chitinimonas sp. nov., isolated from Ny-Alesund, arctica soil.</title>
        <authorList>
            <person name="Xu Q."/>
            <person name="Peng F."/>
        </authorList>
    </citation>
    <scope>NUCLEOTIDE SEQUENCE [LARGE SCALE GENOMIC DNA]</scope>
    <source>
        <strain evidence="3">R3-44</strain>
    </source>
</reference>
<evidence type="ECO:0008006" key="4">
    <source>
        <dbReference type="Google" id="ProtNLM"/>
    </source>
</evidence>
<organism evidence="2 3">
    <name type="scientific">Chitinimonas arctica</name>
    <dbReference type="NCBI Taxonomy" id="2594795"/>
    <lineage>
        <taxon>Bacteria</taxon>
        <taxon>Pseudomonadati</taxon>
        <taxon>Pseudomonadota</taxon>
        <taxon>Betaproteobacteria</taxon>
        <taxon>Neisseriales</taxon>
        <taxon>Chitinibacteraceae</taxon>
        <taxon>Chitinimonas</taxon>
    </lineage>
</organism>
<dbReference type="PROSITE" id="PS51257">
    <property type="entry name" value="PROKAR_LIPOPROTEIN"/>
    <property type="match status" value="1"/>
</dbReference>
<keyword evidence="3" id="KW-1185">Reference proteome</keyword>
<dbReference type="RefSeq" id="WP_143856164.1">
    <property type="nucleotide sequence ID" value="NZ_CP041730.1"/>
</dbReference>
<keyword evidence="1" id="KW-0732">Signal</keyword>
<dbReference type="SUPFAM" id="SSF48452">
    <property type="entry name" value="TPR-like"/>
    <property type="match status" value="1"/>
</dbReference>
<proteinExistence type="predicted"/>
<evidence type="ECO:0000313" key="3">
    <source>
        <dbReference type="Proteomes" id="UP000317550"/>
    </source>
</evidence>
<feature type="signal peptide" evidence="1">
    <location>
        <begin position="1"/>
        <end position="24"/>
    </location>
</feature>
<dbReference type="InterPro" id="IPR011990">
    <property type="entry name" value="TPR-like_helical_dom_sf"/>
</dbReference>
<accession>A0A516SAS3</accession>
<dbReference type="Gene3D" id="1.25.40.10">
    <property type="entry name" value="Tetratricopeptide repeat domain"/>
    <property type="match status" value="1"/>
</dbReference>
<evidence type="ECO:0000313" key="2">
    <source>
        <dbReference type="EMBL" id="QDQ25239.1"/>
    </source>
</evidence>
<dbReference type="AlphaFoldDB" id="A0A516SAS3"/>
<dbReference type="EMBL" id="CP041730">
    <property type="protein sequence ID" value="QDQ25239.1"/>
    <property type="molecule type" value="Genomic_DNA"/>
</dbReference>
<feature type="chain" id="PRO_5028021112" description="Tetratricopeptide repeat protein" evidence="1">
    <location>
        <begin position="25"/>
        <end position="266"/>
    </location>
</feature>
<sequence length="266" mass="27424">MKWFPWFSWILPLLLAGCAAQGVAPPALQKQAAAASQQAARASTGQNWRAAAALWREAARRHLALDDWTMAGGAQLGQAQALRALGQSAEAVALLDGLLRSDAYPAAIRAEAHYQLALLASEQGEADAALVHLDGAQRLADGKSGLAAAIANLRGRLALRGGDASAARRFAAEAISLPGVEPHERANALRLQGRAAMRDKDWPGARRALDAALVLDRGLARPGAIAADLKALAELATASGDPAAASLASRAAAVCAAAGDMVCRLD</sequence>
<evidence type="ECO:0000256" key="1">
    <source>
        <dbReference type="SAM" id="SignalP"/>
    </source>
</evidence>
<dbReference type="KEGG" id="cari:FNU76_02100"/>
<dbReference type="Proteomes" id="UP000317550">
    <property type="component" value="Chromosome"/>
</dbReference>